<keyword evidence="3" id="KW-1185">Reference proteome</keyword>
<feature type="signal peptide" evidence="1">
    <location>
        <begin position="1"/>
        <end position="20"/>
    </location>
</feature>
<keyword evidence="1" id="KW-0732">Signal</keyword>
<evidence type="ECO:0000313" key="3">
    <source>
        <dbReference type="Proteomes" id="UP001186944"/>
    </source>
</evidence>
<dbReference type="EMBL" id="VSWD01000003">
    <property type="protein sequence ID" value="KAK3106702.1"/>
    <property type="molecule type" value="Genomic_DNA"/>
</dbReference>
<evidence type="ECO:0008006" key="4">
    <source>
        <dbReference type="Google" id="ProtNLM"/>
    </source>
</evidence>
<accession>A0AA89C5B1</accession>
<evidence type="ECO:0000313" key="2">
    <source>
        <dbReference type="EMBL" id="KAK3106702.1"/>
    </source>
</evidence>
<name>A0AA89C5B1_PINIB</name>
<proteinExistence type="predicted"/>
<evidence type="ECO:0000256" key="1">
    <source>
        <dbReference type="SAM" id="SignalP"/>
    </source>
</evidence>
<reference evidence="2" key="1">
    <citation type="submission" date="2019-08" db="EMBL/GenBank/DDBJ databases">
        <title>The improved chromosome-level genome for the pearl oyster Pinctada fucata martensii using PacBio sequencing and Hi-C.</title>
        <authorList>
            <person name="Zheng Z."/>
        </authorList>
    </citation>
    <scope>NUCLEOTIDE SEQUENCE</scope>
    <source>
        <strain evidence="2">ZZ-2019</strain>
        <tissue evidence="2">Adductor muscle</tissue>
    </source>
</reference>
<dbReference type="Proteomes" id="UP001186944">
    <property type="component" value="Unassembled WGS sequence"/>
</dbReference>
<dbReference type="AlphaFoldDB" id="A0AA89C5B1"/>
<protein>
    <recommendedName>
        <fullName evidence="4">EF-hand domain-containing protein</fullName>
    </recommendedName>
</protein>
<organism evidence="2 3">
    <name type="scientific">Pinctada imbricata</name>
    <name type="common">Atlantic pearl-oyster</name>
    <name type="synonym">Pinctada martensii</name>
    <dbReference type="NCBI Taxonomy" id="66713"/>
    <lineage>
        <taxon>Eukaryota</taxon>
        <taxon>Metazoa</taxon>
        <taxon>Spiralia</taxon>
        <taxon>Lophotrochozoa</taxon>
        <taxon>Mollusca</taxon>
        <taxon>Bivalvia</taxon>
        <taxon>Autobranchia</taxon>
        <taxon>Pteriomorphia</taxon>
        <taxon>Pterioida</taxon>
        <taxon>Pterioidea</taxon>
        <taxon>Pteriidae</taxon>
        <taxon>Pinctada</taxon>
    </lineage>
</organism>
<sequence>MRVYTILVVLVVLCFSFGDASVSLCKASSYADSNQRNRVKRTTELEKRQAWWMMGGQKTGSMTEDSFAKFILDNKDLLANTMFLFDNDRNGFISEQGRNKVTL</sequence>
<feature type="chain" id="PRO_5041638536" description="EF-hand domain-containing protein" evidence="1">
    <location>
        <begin position="21"/>
        <end position="103"/>
    </location>
</feature>
<gene>
    <name evidence="2" type="ORF">FSP39_025478</name>
</gene>
<comment type="caution">
    <text evidence="2">The sequence shown here is derived from an EMBL/GenBank/DDBJ whole genome shotgun (WGS) entry which is preliminary data.</text>
</comment>